<comment type="similarity">
    <text evidence="1">Belongs to the protein kinase superfamily. TKL Ser/Thr protein kinase family.</text>
</comment>
<evidence type="ECO:0000313" key="11">
    <source>
        <dbReference type="Proteomes" id="UP000215902"/>
    </source>
</evidence>
<dbReference type="PANTHER" id="PTHR46485">
    <property type="entry name" value="LIM DOMAIN KINASE 1"/>
    <property type="match status" value="1"/>
</dbReference>
<dbReference type="InterPro" id="IPR011009">
    <property type="entry name" value="Kinase-like_dom_sf"/>
</dbReference>
<keyword evidence="11" id="KW-1185">Reference proteome</keyword>
<keyword evidence="2" id="KW-0723">Serine/threonine-protein kinase</keyword>
<evidence type="ECO:0000313" key="10">
    <source>
        <dbReference type="EMBL" id="PAA55003.1"/>
    </source>
</evidence>
<dbReference type="EMBL" id="NIVC01002823">
    <property type="protein sequence ID" value="PAA55003.1"/>
    <property type="molecule type" value="Genomic_DNA"/>
</dbReference>
<evidence type="ECO:0000256" key="8">
    <source>
        <dbReference type="SAM" id="MobiDB-lite"/>
    </source>
</evidence>
<dbReference type="STRING" id="282301.A0A267E0B9"/>
<keyword evidence="5" id="KW-0418">Kinase</keyword>
<dbReference type="SUPFAM" id="SSF56112">
    <property type="entry name" value="Protein kinase-like (PK-like)"/>
    <property type="match status" value="1"/>
</dbReference>
<comment type="caution">
    <text evidence="10">The sequence shown here is derived from an EMBL/GenBank/DDBJ whole genome shotgun (WGS) entry which is preliminary data.</text>
</comment>
<evidence type="ECO:0000256" key="2">
    <source>
        <dbReference type="ARBA" id="ARBA00022527"/>
    </source>
</evidence>
<dbReference type="InterPro" id="IPR017441">
    <property type="entry name" value="Protein_kinase_ATP_BS"/>
</dbReference>
<dbReference type="PROSITE" id="PS50011">
    <property type="entry name" value="PROTEIN_KINASE_DOM"/>
    <property type="match status" value="1"/>
</dbReference>
<dbReference type="Gene3D" id="1.10.510.10">
    <property type="entry name" value="Transferase(Phosphotransferase) domain 1"/>
    <property type="match status" value="1"/>
</dbReference>
<dbReference type="InterPro" id="IPR050940">
    <property type="entry name" value="Actin_reg-Ser/Thr_kinase"/>
</dbReference>
<evidence type="ECO:0000256" key="4">
    <source>
        <dbReference type="ARBA" id="ARBA00022741"/>
    </source>
</evidence>
<evidence type="ECO:0000256" key="1">
    <source>
        <dbReference type="ARBA" id="ARBA00005843"/>
    </source>
</evidence>
<feature type="non-terminal residue" evidence="10">
    <location>
        <position position="1"/>
    </location>
</feature>
<evidence type="ECO:0000256" key="7">
    <source>
        <dbReference type="PROSITE-ProRule" id="PRU10141"/>
    </source>
</evidence>
<dbReference type="Pfam" id="PF07714">
    <property type="entry name" value="PK_Tyr_Ser-Thr"/>
    <property type="match status" value="1"/>
</dbReference>
<dbReference type="Gene3D" id="3.30.200.20">
    <property type="entry name" value="Phosphorylase Kinase, domain 1"/>
    <property type="match status" value="1"/>
</dbReference>
<dbReference type="InterPro" id="IPR001245">
    <property type="entry name" value="Ser-Thr/Tyr_kinase_cat_dom"/>
</dbReference>
<dbReference type="GO" id="GO:0005737">
    <property type="term" value="C:cytoplasm"/>
    <property type="evidence" value="ECO:0007669"/>
    <property type="project" value="TreeGrafter"/>
</dbReference>
<gene>
    <name evidence="10" type="ORF">BOX15_Mlig010205g1</name>
</gene>
<evidence type="ECO:0000256" key="6">
    <source>
        <dbReference type="ARBA" id="ARBA00022840"/>
    </source>
</evidence>
<proteinExistence type="inferred from homology"/>
<feature type="compositionally biased region" description="Low complexity" evidence="8">
    <location>
        <begin position="1"/>
        <end position="10"/>
    </location>
</feature>
<dbReference type="GO" id="GO:0005524">
    <property type="term" value="F:ATP binding"/>
    <property type="evidence" value="ECO:0007669"/>
    <property type="project" value="UniProtKB-UniRule"/>
</dbReference>
<feature type="binding site" evidence="7">
    <location>
        <position position="129"/>
    </location>
    <ligand>
        <name>ATP</name>
        <dbReference type="ChEBI" id="CHEBI:30616"/>
    </ligand>
</feature>
<dbReference type="InterPro" id="IPR000719">
    <property type="entry name" value="Prot_kinase_dom"/>
</dbReference>
<dbReference type="GO" id="GO:0030036">
    <property type="term" value="P:actin cytoskeleton organization"/>
    <property type="evidence" value="ECO:0007669"/>
    <property type="project" value="TreeGrafter"/>
</dbReference>
<evidence type="ECO:0000256" key="3">
    <source>
        <dbReference type="ARBA" id="ARBA00022679"/>
    </source>
</evidence>
<evidence type="ECO:0000256" key="5">
    <source>
        <dbReference type="ARBA" id="ARBA00022777"/>
    </source>
</evidence>
<organism evidence="10 11">
    <name type="scientific">Macrostomum lignano</name>
    <dbReference type="NCBI Taxonomy" id="282301"/>
    <lineage>
        <taxon>Eukaryota</taxon>
        <taxon>Metazoa</taxon>
        <taxon>Spiralia</taxon>
        <taxon>Lophotrochozoa</taxon>
        <taxon>Platyhelminthes</taxon>
        <taxon>Rhabditophora</taxon>
        <taxon>Macrostomorpha</taxon>
        <taxon>Macrostomida</taxon>
        <taxon>Macrostomidae</taxon>
        <taxon>Macrostomum</taxon>
    </lineage>
</organism>
<keyword evidence="3" id="KW-0808">Transferase</keyword>
<keyword evidence="4 7" id="KW-0547">Nucleotide-binding</keyword>
<accession>A0A267E0B9</accession>
<dbReference type="PANTHER" id="PTHR46485:SF5">
    <property type="entry name" value="CENTER DIVIDER, ISOFORM A"/>
    <property type="match status" value="1"/>
</dbReference>
<dbReference type="PROSITE" id="PS00107">
    <property type="entry name" value="PROTEIN_KINASE_ATP"/>
    <property type="match status" value="1"/>
</dbReference>
<dbReference type="Proteomes" id="UP000215902">
    <property type="component" value="Unassembled WGS sequence"/>
</dbReference>
<dbReference type="GO" id="GO:0005634">
    <property type="term" value="C:nucleus"/>
    <property type="evidence" value="ECO:0007669"/>
    <property type="project" value="TreeGrafter"/>
</dbReference>
<sequence length="379" mass="40941">SQAAASQVAASEEDGLTMASLKAASRLHRHVTNSGDSTLSTSPTQPPPALPPQASLHRSRQQQPQAAPGARATSPAPQKQATIHCERDLPLSIDWRQFDLDGAQLLGEGAFAYAYKVHHRGLGKAFVLKSLKRTGDGEFSQELCNFRKEVTTMQQLEHRNVLRFYGLLYTKKLGLTIVTELAERGSLHALLHKRPDERLSGLRRVLMAKQVASGVAYLHSRSIAHRDLTSSNCFLRADCTVLVGDFGLAAAAAAPNGLAAVGCVGSFLYASPEMFLGRPYGVATDAYSFGVLLCELALRLPPEPDRLPRLADSRLAFAVDVDEFRRLAVQLAPPDWPAGAVQLAVECVNPEPDRRPSLADAARRLDACTLPSAVGRVVL</sequence>
<dbReference type="AlphaFoldDB" id="A0A267E0B9"/>
<name>A0A267E0B9_9PLAT</name>
<protein>
    <recommendedName>
        <fullName evidence="9">Protein kinase domain-containing protein</fullName>
    </recommendedName>
</protein>
<feature type="compositionally biased region" description="Low complexity" evidence="8">
    <location>
        <begin position="52"/>
        <end position="72"/>
    </location>
</feature>
<feature type="domain" description="Protein kinase" evidence="9">
    <location>
        <begin position="100"/>
        <end position="370"/>
    </location>
</feature>
<feature type="region of interest" description="Disordered" evidence="8">
    <location>
        <begin position="1"/>
        <end position="81"/>
    </location>
</feature>
<dbReference type="GO" id="GO:0004674">
    <property type="term" value="F:protein serine/threonine kinase activity"/>
    <property type="evidence" value="ECO:0007669"/>
    <property type="project" value="UniProtKB-KW"/>
</dbReference>
<keyword evidence="6 7" id="KW-0067">ATP-binding</keyword>
<reference evidence="10 11" key="1">
    <citation type="submission" date="2017-06" db="EMBL/GenBank/DDBJ databases">
        <title>A platform for efficient transgenesis in Macrostomum lignano, a flatworm model organism for stem cell research.</title>
        <authorList>
            <person name="Berezikov E."/>
        </authorList>
    </citation>
    <scope>NUCLEOTIDE SEQUENCE [LARGE SCALE GENOMIC DNA]</scope>
    <source>
        <strain evidence="10">DV1</strain>
        <tissue evidence="10">Whole organism</tissue>
    </source>
</reference>
<evidence type="ECO:0000259" key="9">
    <source>
        <dbReference type="PROSITE" id="PS50011"/>
    </source>
</evidence>
<dbReference type="OrthoDB" id="1924919at2759"/>